<protein>
    <submittedName>
        <fullName evidence="9">C-type cytochrome biogenesis protein CcmI</fullName>
    </submittedName>
</protein>
<dbReference type="PANTHER" id="PTHR47870:SF1">
    <property type="entry name" value="CYTOCHROME C-TYPE BIOGENESIS PROTEIN CCMH"/>
    <property type="match status" value="1"/>
</dbReference>
<dbReference type="PANTHER" id="PTHR47870">
    <property type="entry name" value="CYTOCHROME C-TYPE BIOGENESIS PROTEIN CCMH"/>
    <property type="match status" value="1"/>
</dbReference>
<keyword evidence="2" id="KW-0677">Repeat</keyword>
<keyword evidence="10" id="KW-1185">Reference proteome</keyword>
<name>A0ABV1RKL4_9ALTE</name>
<dbReference type="SUPFAM" id="SSF48452">
    <property type="entry name" value="TPR-like"/>
    <property type="match status" value="1"/>
</dbReference>
<dbReference type="SMART" id="SM00028">
    <property type="entry name" value="TPR"/>
    <property type="match status" value="2"/>
</dbReference>
<dbReference type="InterPro" id="IPR056413">
    <property type="entry name" value="TPR_CcmH_CycH"/>
</dbReference>
<dbReference type="InterPro" id="IPR017560">
    <property type="entry name" value="Cyt_c_biogenesis_CcmI"/>
</dbReference>
<dbReference type="InterPro" id="IPR019734">
    <property type="entry name" value="TPR_rpt"/>
</dbReference>
<evidence type="ECO:0000256" key="4">
    <source>
        <dbReference type="ARBA" id="ARBA00022803"/>
    </source>
</evidence>
<dbReference type="Gene3D" id="1.25.40.10">
    <property type="entry name" value="Tetratricopeptide repeat domain"/>
    <property type="match status" value="1"/>
</dbReference>
<dbReference type="InterPro" id="IPR011990">
    <property type="entry name" value="TPR-like_helical_dom_sf"/>
</dbReference>
<keyword evidence="4 5" id="KW-0802">TPR repeat</keyword>
<evidence type="ECO:0000256" key="5">
    <source>
        <dbReference type="PROSITE-ProRule" id="PRU00339"/>
    </source>
</evidence>
<comment type="caution">
    <text evidence="9">The sequence shown here is derived from an EMBL/GenBank/DDBJ whole genome shotgun (WGS) entry which is preliminary data.</text>
</comment>
<organism evidence="9 10">
    <name type="scientific">Catenovulum sediminis</name>
    <dbReference type="NCBI Taxonomy" id="1740262"/>
    <lineage>
        <taxon>Bacteria</taxon>
        <taxon>Pseudomonadati</taxon>
        <taxon>Pseudomonadota</taxon>
        <taxon>Gammaproteobacteria</taxon>
        <taxon>Alteromonadales</taxon>
        <taxon>Alteromonadaceae</taxon>
        <taxon>Catenovulum</taxon>
    </lineage>
</organism>
<dbReference type="RefSeq" id="WP_350402639.1">
    <property type="nucleotide sequence ID" value="NZ_JBELOE010000265.1"/>
</dbReference>
<dbReference type="EMBL" id="JBELOE010000265">
    <property type="protein sequence ID" value="MER2493474.1"/>
    <property type="molecule type" value="Genomic_DNA"/>
</dbReference>
<feature type="transmembrane region" description="Helical" evidence="6">
    <location>
        <begin position="6"/>
        <end position="24"/>
    </location>
</feature>
<evidence type="ECO:0000259" key="8">
    <source>
        <dbReference type="Pfam" id="PF23914"/>
    </source>
</evidence>
<comment type="subcellular location">
    <subcellularLocation>
        <location evidence="1">Cell envelope</location>
    </subcellularLocation>
</comment>
<evidence type="ECO:0000256" key="1">
    <source>
        <dbReference type="ARBA" id="ARBA00004196"/>
    </source>
</evidence>
<evidence type="ECO:0000256" key="2">
    <source>
        <dbReference type="ARBA" id="ARBA00022737"/>
    </source>
</evidence>
<feature type="domain" description="Cytochrome c-type biogenesis protein H Ig-like" evidence="7">
    <location>
        <begin position="306"/>
        <end position="412"/>
    </location>
</feature>
<keyword evidence="6" id="KW-0812">Transmembrane</keyword>
<feature type="repeat" description="TPR" evidence="5">
    <location>
        <begin position="235"/>
        <end position="268"/>
    </location>
</feature>
<dbReference type="Pfam" id="PF23914">
    <property type="entry name" value="TPR_CcmH_CycH"/>
    <property type="match status" value="1"/>
</dbReference>
<dbReference type="InterPro" id="IPR056412">
    <property type="entry name" value="Ig_CycH"/>
</dbReference>
<feature type="repeat" description="TPR" evidence="5">
    <location>
        <begin position="164"/>
        <end position="197"/>
    </location>
</feature>
<dbReference type="InterPro" id="IPR051263">
    <property type="entry name" value="C-type_cytochrome_biogenesis"/>
</dbReference>
<evidence type="ECO:0000313" key="9">
    <source>
        <dbReference type="EMBL" id="MER2493474.1"/>
    </source>
</evidence>
<evidence type="ECO:0000256" key="3">
    <source>
        <dbReference type="ARBA" id="ARBA00022748"/>
    </source>
</evidence>
<keyword evidence="6" id="KW-1133">Transmembrane helix</keyword>
<keyword evidence="3" id="KW-0201">Cytochrome c-type biogenesis</keyword>
<proteinExistence type="predicted"/>
<evidence type="ECO:0000259" key="7">
    <source>
        <dbReference type="Pfam" id="PF23892"/>
    </source>
</evidence>
<accession>A0ABV1RKL4</accession>
<feature type="transmembrane region" description="Helical" evidence="6">
    <location>
        <begin position="93"/>
        <end position="110"/>
    </location>
</feature>
<reference evidence="9 10" key="1">
    <citation type="submission" date="2024-06" db="EMBL/GenBank/DDBJ databases">
        <authorList>
            <person name="Chen R.Y."/>
        </authorList>
    </citation>
    <scope>NUCLEOTIDE SEQUENCE [LARGE SCALE GENOMIC DNA]</scope>
    <source>
        <strain evidence="9 10">D2</strain>
    </source>
</reference>
<gene>
    <name evidence="9" type="primary">ccmI</name>
    <name evidence="9" type="ORF">ABS311_16470</name>
</gene>
<dbReference type="NCBIfam" id="TIGR03142">
    <property type="entry name" value="cytochro_ccmI"/>
    <property type="match status" value="1"/>
</dbReference>
<keyword evidence="6" id="KW-0472">Membrane</keyword>
<evidence type="ECO:0000313" key="10">
    <source>
        <dbReference type="Proteomes" id="UP001467690"/>
    </source>
</evidence>
<dbReference type="Proteomes" id="UP001467690">
    <property type="component" value="Unassembled WGS sequence"/>
</dbReference>
<feature type="domain" description="Cytochrome c-type biogenesis protein H TPR" evidence="8">
    <location>
        <begin position="116"/>
        <end position="272"/>
    </location>
</feature>
<evidence type="ECO:0000256" key="6">
    <source>
        <dbReference type="SAM" id="Phobius"/>
    </source>
</evidence>
<dbReference type="PROSITE" id="PS50005">
    <property type="entry name" value="TPR"/>
    <property type="match status" value="2"/>
</dbReference>
<sequence length="413" mass="46465">MNELYLLLTSLTLITCIAVLLPWMRKKHALQIDESRVKTLYAEKLADLKDDLTQGKIESDAYEAAKDDLTIQLAAELSGNKQHRTSKIHRQSLWLLPVFTLLISFLIYGWQGKPEQMQNWYQAKEKTPDLGKKLISGNENFSQEELQQFYLGLRTQLATKPDDATGWLLLGRVAYSAGILGEAIEAFERSLKIDANQYPAQMSLAQTLISVGDEKSLKRASRIYNQLLQNNPQNAEALTMAGYVALQLGNRQTAQEYWKYALRYLPETDQRRNAILQTLPELANAPNVTQNKETVSEKTTSVGKQIELTIELTQSTQRIIDEFKFLVVFARPQLSGPPAAVVRLPIVNGQIPTKVTLSDQHAMMDGFNLSSLSSAFVTVRLSKDADVMMSKDEIEQHSEELTLADSTSLKLML</sequence>
<dbReference type="Pfam" id="PF23892">
    <property type="entry name" value="Ig_CycH"/>
    <property type="match status" value="1"/>
</dbReference>